<protein>
    <recommendedName>
        <fullName evidence="4">Lipoprotein</fullName>
    </recommendedName>
</protein>
<sequence length="68" mass="7423">MNKWVKSLTAVALASSLFMVGCSKGEEKKDEETTQQEDTSKDKETSGEVKDNDSKDSKDSSSSSSEKK</sequence>
<reference evidence="2 3" key="1">
    <citation type="submission" date="2021-10" db="EMBL/GenBank/DDBJ databases">
        <authorList>
            <person name="Criscuolo A."/>
        </authorList>
    </citation>
    <scope>NUCLEOTIDE SEQUENCE [LARGE SCALE GENOMIC DNA]</scope>
    <source>
        <strain evidence="3">CIP 111899</strain>
    </source>
</reference>
<evidence type="ECO:0008006" key="4">
    <source>
        <dbReference type="Google" id="ProtNLM"/>
    </source>
</evidence>
<proteinExistence type="predicted"/>
<keyword evidence="3" id="KW-1185">Reference proteome</keyword>
<organism evidence="2 3">
    <name type="scientific">Bacillus rhizoplanae</name>
    <dbReference type="NCBI Taxonomy" id="2880966"/>
    <lineage>
        <taxon>Bacteria</taxon>
        <taxon>Bacillati</taxon>
        <taxon>Bacillota</taxon>
        <taxon>Bacilli</taxon>
        <taxon>Bacillales</taxon>
        <taxon>Bacillaceae</taxon>
        <taxon>Bacillus</taxon>
    </lineage>
</organism>
<dbReference type="PROSITE" id="PS51257">
    <property type="entry name" value="PROKAR_LIPOPROTEIN"/>
    <property type="match status" value="1"/>
</dbReference>
<name>A0ABM8YEN1_9BACI</name>
<evidence type="ECO:0000313" key="2">
    <source>
        <dbReference type="EMBL" id="CAG9614279.1"/>
    </source>
</evidence>
<gene>
    <name evidence="2" type="ORF">BACCIP111899_03506</name>
</gene>
<dbReference type="Proteomes" id="UP000789423">
    <property type="component" value="Unassembled WGS sequence"/>
</dbReference>
<dbReference type="EMBL" id="CAKJTI010000025">
    <property type="protein sequence ID" value="CAG9614279.1"/>
    <property type="molecule type" value="Genomic_DNA"/>
</dbReference>
<evidence type="ECO:0000256" key="1">
    <source>
        <dbReference type="SAM" id="MobiDB-lite"/>
    </source>
</evidence>
<dbReference type="RefSeq" id="WP_230576251.1">
    <property type="nucleotide sequence ID" value="NZ_CAKJTI010000025.1"/>
</dbReference>
<accession>A0ABM8YEN1</accession>
<evidence type="ECO:0000313" key="3">
    <source>
        <dbReference type="Proteomes" id="UP000789423"/>
    </source>
</evidence>
<comment type="caution">
    <text evidence="2">The sequence shown here is derived from an EMBL/GenBank/DDBJ whole genome shotgun (WGS) entry which is preliminary data.</text>
</comment>
<feature type="region of interest" description="Disordered" evidence="1">
    <location>
        <begin position="25"/>
        <end position="68"/>
    </location>
</feature>